<evidence type="ECO:0000256" key="8">
    <source>
        <dbReference type="SAM" id="MobiDB-lite"/>
    </source>
</evidence>
<dbReference type="Pfam" id="PF08561">
    <property type="entry name" value="Ribosomal_L37"/>
    <property type="match status" value="1"/>
</dbReference>
<accession>A0A8H7BQ02</accession>
<name>A0A8H7BQ02_9FUNG</name>
<dbReference type="PANTHER" id="PTHR28595">
    <property type="entry name" value="39S RIBOSOMAL PROTEIN L54, MITOCHONDRIAL"/>
    <property type="match status" value="1"/>
</dbReference>
<evidence type="ECO:0000256" key="2">
    <source>
        <dbReference type="ARBA" id="ARBA00022946"/>
    </source>
</evidence>
<evidence type="ECO:0000256" key="1">
    <source>
        <dbReference type="ARBA" id="ARBA00004173"/>
    </source>
</evidence>
<comment type="caution">
    <text evidence="9">The sequence shown here is derived from an EMBL/GenBank/DDBJ whole genome shotgun (WGS) entry which is preliminary data.</text>
</comment>
<dbReference type="Proteomes" id="UP000605846">
    <property type="component" value="Unassembled WGS sequence"/>
</dbReference>
<evidence type="ECO:0000313" key="10">
    <source>
        <dbReference type="Proteomes" id="UP000605846"/>
    </source>
</evidence>
<dbReference type="EMBL" id="JABAYA010000117">
    <property type="protein sequence ID" value="KAF7724530.1"/>
    <property type="molecule type" value="Genomic_DNA"/>
</dbReference>
<dbReference type="OrthoDB" id="10252718at2759"/>
<keyword evidence="3" id="KW-0689">Ribosomal protein</keyword>
<keyword evidence="4" id="KW-0496">Mitochondrion</keyword>
<protein>
    <recommendedName>
        <fullName evidence="7">Large ribosomal subunit protein mL54</fullName>
    </recommendedName>
</protein>
<evidence type="ECO:0000256" key="3">
    <source>
        <dbReference type="ARBA" id="ARBA00022980"/>
    </source>
</evidence>
<dbReference type="PANTHER" id="PTHR28595:SF1">
    <property type="entry name" value="LARGE RIBOSOMAL SUBUNIT PROTEIN ML54"/>
    <property type="match status" value="1"/>
</dbReference>
<evidence type="ECO:0000256" key="4">
    <source>
        <dbReference type="ARBA" id="ARBA00023128"/>
    </source>
</evidence>
<feature type="compositionally biased region" description="Basic and acidic residues" evidence="8">
    <location>
        <begin position="127"/>
        <end position="142"/>
    </location>
</feature>
<evidence type="ECO:0000256" key="7">
    <source>
        <dbReference type="ARBA" id="ARBA00035179"/>
    </source>
</evidence>
<feature type="compositionally biased region" description="Basic residues" evidence="8">
    <location>
        <begin position="110"/>
        <end position="126"/>
    </location>
</feature>
<sequence>MFRAITYSCRTLPLRSAINVRHFQCAAVTPQAVAEGKAAGTVMTANIAQLVQVVATEPVNKTTPARKPSAAPKGTVLKGINFLKDGKDPVALDDAEYPDWLWDLLDEKKQRQKTSKSTHRQYHRKQNRDAIKAMNFMKDKKT</sequence>
<organism evidence="9 10">
    <name type="scientific">Apophysomyces ossiformis</name>
    <dbReference type="NCBI Taxonomy" id="679940"/>
    <lineage>
        <taxon>Eukaryota</taxon>
        <taxon>Fungi</taxon>
        <taxon>Fungi incertae sedis</taxon>
        <taxon>Mucoromycota</taxon>
        <taxon>Mucoromycotina</taxon>
        <taxon>Mucoromycetes</taxon>
        <taxon>Mucorales</taxon>
        <taxon>Mucorineae</taxon>
        <taxon>Mucoraceae</taxon>
        <taxon>Apophysomyces</taxon>
    </lineage>
</organism>
<keyword evidence="5" id="KW-0687">Ribonucleoprotein</keyword>
<feature type="region of interest" description="Disordered" evidence="8">
    <location>
        <begin position="109"/>
        <end position="142"/>
    </location>
</feature>
<gene>
    <name evidence="9" type="ORF">EC973_000907</name>
</gene>
<keyword evidence="10" id="KW-1185">Reference proteome</keyword>
<evidence type="ECO:0000256" key="6">
    <source>
        <dbReference type="ARBA" id="ARBA00033752"/>
    </source>
</evidence>
<evidence type="ECO:0000313" key="9">
    <source>
        <dbReference type="EMBL" id="KAF7724530.1"/>
    </source>
</evidence>
<dbReference type="InterPro" id="IPR013870">
    <property type="entry name" value="Ribosomal_mL54"/>
</dbReference>
<dbReference type="GO" id="GO:0003735">
    <property type="term" value="F:structural constituent of ribosome"/>
    <property type="evidence" value="ECO:0007669"/>
    <property type="project" value="TreeGrafter"/>
</dbReference>
<dbReference type="AlphaFoldDB" id="A0A8H7BQ02"/>
<dbReference type="GO" id="GO:0005762">
    <property type="term" value="C:mitochondrial large ribosomal subunit"/>
    <property type="evidence" value="ECO:0007669"/>
    <property type="project" value="TreeGrafter"/>
</dbReference>
<keyword evidence="2" id="KW-0809">Transit peptide</keyword>
<comment type="subcellular location">
    <subcellularLocation>
        <location evidence="1">Mitochondrion</location>
    </subcellularLocation>
</comment>
<proteinExistence type="inferred from homology"/>
<comment type="similarity">
    <text evidence="6">Belongs to the mitochondrion-specific ribosomal protein mL54 family.</text>
</comment>
<reference evidence="9" key="1">
    <citation type="submission" date="2020-01" db="EMBL/GenBank/DDBJ databases">
        <title>Genome Sequencing of Three Apophysomyces-Like Fungal Strains Confirms a Novel Fungal Genus in the Mucoromycota with divergent Burkholderia-like Endosymbiotic Bacteria.</title>
        <authorList>
            <person name="Stajich J.E."/>
            <person name="Macias A.M."/>
            <person name="Carter-House D."/>
            <person name="Lovett B."/>
            <person name="Kasson L.R."/>
            <person name="Berry K."/>
            <person name="Grigoriev I."/>
            <person name="Chang Y."/>
            <person name="Spatafora J."/>
            <person name="Kasson M.T."/>
        </authorList>
    </citation>
    <scope>NUCLEOTIDE SEQUENCE</scope>
    <source>
        <strain evidence="9">NRRL A-21654</strain>
    </source>
</reference>
<evidence type="ECO:0000256" key="5">
    <source>
        <dbReference type="ARBA" id="ARBA00023274"/>
    </source>
</evidence>